<gene>
    <name evidence="1" type="ORF">GCM10011387_29810</name>
</gene>
<organism evidence="1 2">
    <name type="scientific">Pedobacter quisquiliarum</name>
    <dbReference type="NCBI Taxonomy" id="1834438"/>
    <lineage>
        <taxon>Bacteria</taxon>
        <taxon>Pseudomonadati</taxon>
        <taxon>Bacteroidota</taxon>
        <taxon>Sphingobacteriia</taxon>
        <taxon>Sphingobacteriales</taxon>
        <taxon>Sphingobacteriaceae</taxon>
        <taxon>Pedobacter</taxon>
    </lineage>
</organism>
<sequence length="155" mass="17581">MLILLDIDGVMVPGTSWKRPEFLSDGFPVFSFRAVKALERIMNETGASILLTTSHKLKYDSSHWNDIFRNRDIRVNHIASLPTDSSKLSRKEEILSWYYSSNQSEPFVILDDDKCLNDLPENIKDHLVLTSSSLGLTDELADEAIEKLTQGALMH</sequence>
<protein>
    <submittedName>
        <fullName evidence="1">Uncharacterized protein</fullName>
    </submittedName>
</protein>
<name>A0A916UI78_9SPHI</name>
<comment type="caution">
    <text evidence="1">The sequence shown here is derived from an EMBL/GenBank/DDBJ whole genome shotgun (WGS) entry which is preliminary data.</text>
</comment>
<dbReference type="Pfam" id="PF18143">
    <property type="entry name" value="HAD_SAK_2"/>
    <property type="match status" value="1"/>
</dbReference>
<accession>A0A916UI78</accession>
<dbReference type="EMBL" id="BMIL01000011">
    <property type="protein sequence ID" value="GGC74190.1"/>
    <property type="molecule type" value="Genomic_DNA"/>
</dbReference>
<proteinExistence type="predicted"/>
<reference evidence="1" key="1">
    <citation type="journal article" date="2014" name="Int. J. Syst. Evol. Microbiol.">
        <title>Complete genome sequence of Corynebacterium casei LMG S-19264T (=DSM 44701T), isolated from a smear-ripened cheese.</title>
        <authorList>
            <consortium name="US DOE Joint Genome Institute (JGI-PGF)"/>
            <person name="Walter F."/>
            <person name="Albersmeier A."/>
            <person name="Kalinowski J."/>
            <person name="Ruckert C."/>
        </authorList>
    </citation>
    <scope>NUCLEOTIDE SEQUENCE</scope>
    <source>
        <strain evidence="1">CGMCC 1.15343</strain>
    </source>
</reference>
<dbReference type="Proteomes" id="UP000651668">
    <property type="component" value="Unassembled WGS sequence"/>
</dbReference>
<dbReference type="AlphaFoldDB" id="A0A916UI78"/>
<dbReference type="RefSeq" id="WP_188627726.1">
    <property type="nucleotide sequence ID" value="NZ_BMIL01000011.1"/>
</dbReference>
<reference evidence="1" key="2">
    <citation type="submission" date="2020-09" db="EMBL/GenBank/DDBJ databases">
        <authorList>
            <person name="Sun Q."/>
            <person name="Zhou Y."/>
        </authorList>
    </citation>
    <scope>NUCLEOTIDE SEQUENCE</scope>
    <source>
        <strain evidence="1">CGMCC 1.15343</strain>
    </source>
</reference>
<evidence type="ECO:0000313" key="2">
    <source>
        <dbReference type="Proteomes" id="UP000651668"/>
    </source>
</evidence>
<keyword evidence="2" id="KW-1185">Reference proteome</keyword>
<evidence type="ECO:0000313" key="1">
    <source>
        <dbReference type="EMBL" id="GGC74190.1"/>
    </source>
</evidence>